<proteinExistence type="predicted"/>
<keyword evidence="2" id="KW-1133">Transmembrane helix</keyword>
<dbReference type="PANTHER" id="PTHR38793:SF3">
    <property type="entry name" value="SMODS AND SLOG-ASSOCIATING 2TM EFFECTOR DOMAIN-CONTAINING PROTEIN"/>
    <property type="match status" value="1"/>
</dbReference>
<reference evidence="4" key="1">
    <citation type="submission" date="2023-11" db="EMBL/GenBank/DDBJ databases">
        <authorList>
            <person name="Alioto T."/>
            <person name="Alioto T."/>
            <person name="Gomez Garrido J."/>
        </authorList>
    </citation>
    <scope>NUCLEOTIDE SEQUENCE</scope>
</reference>
<keyword evidence="2" id="KW-0472">Membrane</keyword>
<feature type="region of interest" description="Disordered" evidence="1">
    <location>
        <begin position="1"/>
        <end position="116"/>
    </location>
</feature>
<feature type="transmembrane region" description="Helical" evidence="2">
    <location>
        <begin position="197"/>
        <end position="217"/>
    </location>
</feature>
<organism evidence="4 5">
    <name type="scientific">Lecanosticta acicola</name>
    <dbReference type="NCBI Taxonomy" id="111012"/>
    <lineage>
        <taxon>Eukaryota</taxon>
        <taxon>Fungi</taxon>
        <taxon>Dikarya</taxon>
        <taxon>Ascomycota</taxon>
        <taxon>Pezizomycotina</taxon>
        <taxon>Dothideomycetes</taxon>
        <taxon>Dothideomycetidae</taxon>
        <taxon>Mycosphaerellales</taxon>
        <taxon>Mycosphaerellaceae</taxon>
        <taxon>Lecanosticta</taxon>
    </lineage>
</organism>
<dbReference type="PANTHER" id="PTHR38793">
    <property type="entry name" value="SLATT_FUNGAL DOMAIN-CONTAINING PROTEIN-RELATED"/>
    <property type="match status" value="1"/>
</dbReference>
<feature type="domain" description="SMODS and SLOG-associating 2TM effector" evidence="3">
    <location>
        <begin position="181"/>
        <end position="297"/>
    </location>
</feature>
<comment type="caution">
    <text evidence="4">The sequence shown here is derived from an EMBL/GenBank/DDBJ whole genome shotgun (WGS) entry which is preliminary data.</text>
</comment>
<evidence type="ECO:0000256" key="2">
    <source>
        <dbReference type="SAM" id="Phobius"/>
    </source>
</evidence>
<dbReference type="Proteomes" id="UP001296104">
    <property type="component" value="Unassembled WGS sequence"/>
</dbReference>
<dbReference type="EMBL" id="CAVMBE010000115">
    <property type="protein sequence ID" value="CAK4034384.1"/>
    <property type="molecule type" value="Genomic_DNA"/>
</dbReference>
<feature type="compositionally biased region" description="Polar residues" evidence="1">
    <location>
        <begin position="44"/>
        <end position="61"/>
    </location>
</feature>
<feature type="compositionally biased region" description="Basic and acidic residues" evidence="1">
    <location>
        <begin position="72"/>
        <end position="87"/>
    </location>
</feature>
<name>A0AAI8Z8G5_9PEZI</name>
<keyword evidence="5" id="KW-1185">Reference proteome</keyword>
<evidence type="ECO:0000313" key="4">
    <source>
        <dbReference type="EMBL" id="CAK4034384.1"/>
    </source>
</evidence>
<evidence type="ECO:0000313" key="5">
    <source>
        <dbReference type="Proteomes" id="UP001296104"/>
    </source>
</evidence>
<dbReference type="Pfam" id="PF18142">
    <property type="entry name" value="SLATT_fungal"/>
    <property type="match status" value="1"/>
</dbReference>
<dbReference type="InterPro" id="IPR041622">
    <property type="entry name" value="SLATT_fungi"/>
</dbReference>
<sequence>MHELPKDLSNSLRSWRGSMSVRNRPSVGELEKGPEDYGEEGEEQLSSSDQRSLISHPSASARNLRHTQRYGRPPEDGKEQDGDHEQHNSSNQRGPKVKTNPPAAAVTKKKTVETTPASNMQSIFSHAPKIRDPDPAAARLDDNMKPLTEEHFYELIGMYPPRPDGQRPKEVARPHGLYAQIRSKHSYIQTKYRVFDIFNYIFLAVQLLLSAVFIVLGGLRADYHIAVAILGAVSAVIAGALSLMKGQGLPNRLRQVRDDLHNVLFAADELYWDAAAGKNILYKDIKKVREDYLSVLAEARKNHPDSWTSAANTIAHGTRSPSKVKIPKM</sequence>
<gene>
    <name evidence="4" type="ORF">LECACI_7A009542</name>
</gene>
<dbReference type="NCBIfam" id="NF033635">
    <property type="entry name" value="SLATT_fungal"/>
    <property type="match status" value="1"/>
</dbReference>
<accession>A0AAI8Z8G5</accession>
<protein>
    <recommendedName>
        <fullName evidence="3">SMODS and SLOG-associating 2TM effector domain-containing protein</fullName>
    </recommendedName>
</protein>
<evidence type="ECO:0000259" key="3">
    <source>
        <dbReference type="Pfam" id="PF18142"/>
    </source>
</evidence>
<dbReference type="AlphaFoldDB" id="A0AAI8Z8G5"/>
<keyword evidence="2" id="KW-0812">Transmembrane</keyword>
<evidence type="ECO:0000256" key="1">
    <source>
        <dbReference type="SAM" id="MobiDB-lite"/>
    </source>
</evidence>
<feature type="transmembrane region" description="Helical" evidence="2">
    <location>
        <begin position="223"/>
        <end position="244"/>
    </location>
</feature>